<dbReference type="PRINTS" id="PR00080">
    <property type="entry name" value="SDRFAMILY"/>
</dbReference>
<accession>A0A4P9YRC7</accession>
<reference evidence="4" key="1">
    <citation type="journal article" date="2018" name="Nat. Microbiol.">
        <title>Leveraging single-cell genomics to expand the fungal tree of life.</title>
        <authorList>
            <person name="Ahrendt S.R."/>
            <person name="Quandt C.A."/>
            <person name="Ciobanu D."/>
            <person name="Clum A."/>
            <person name="Salamov A."/>
            <person name="Andreopoulos B."/>
            <person name="Cheng J.F."/>
            <person name="Woyke T."/>
            <person name="Pelin A."/>
            <person name="Henrissat B."/>
            <person name="Reynolds N.K."/>
            <person name="Benny G.L."/>
            <person name="Smith M.E."/>
            <person name="James T.Y."/>
            <person name="Grigoriev I.V."/>
        </authorList>
    </citation>
    <scope>NUCLEOTIDE SEQUENCE [LARGE SCALE GENOMIC DNA]</scope>
    <source>
        <strain evidence="4">Benny S71-1</strain>
    </source>
</reference>
<protein>
    <submittedName>
        <fullName evidence="3">Uncharacterized protein</fullName>
    </submittedName>
</protein>
<keyword evidence="4" id="KW-1185">Reference proteome</keyword>
<dbReference type="PANTHER" id="PTHR43157:SF31">
    <property type="entry name" value="PHOSPHATIDYLINOSITOL-GLYCAN BIOSYNTHESIS CLASS F PROTEIN"/>
    <property type="match status" value="1"/>
</dbReference>
<keyword evidence="1" id="KW-0560">Oxidoreductase</keyword>
<evidence type="ECO:0000313" key="4">
    <source>
        <dbReference type="Proteomes" id="UP000278143"/>
    </source>
</evidence>
<dbReference type="OrthoDB" id="191139at2759"/>
<dbReference type="PRINTS" id="PR00081">
    <property type="entry name" value="GDHRDH"/>
</dbReference>
<organism evidence="3 4">
    <name type="scientific">Syncephalis pseudoplumigaleata</name>
    <dbReference type="NCBI Taxonomy" id="1712513"/>
    <lineage>
        <taxon>Eukaryota</taxon>
        <taxon>Fungi</taxon>
        <taxon>Fungi incertae sedis</taxon>
        <taxon>Zoopagomycota</taxon>
        <taxon>Zoopagomycotina</taxon>
        <taxon>Zoopagomycetes</taxon>
        <taxon>Zoopagales</taxon>
        <taxon>Piptocephalidaceae</taxon>
        <taxon>Syncephalis</taxon>
    </lineage>
</organism>
<dbReference type="GO" id="GO:0016491">
    <property type="term" value="F:oxidoreductase activity"/>
    <property type="evidence" value="ECO:0007669"/>
    <property type="project" value="UniProtKB-KW"/>
</dbReference>
<evidence type="ECO:0000256" key="1">
    <source>
        <dbReference type="ARBA" id="ARBA00023002"/>
    </source>
</evidence>
<dbReference type="SUPFAM" id="SSF51735">
    <property type="entry name" value="NAD(P)-binding Rossmann-fold domains"/>
    <property type="match status" value="1"/>
</dbReference>
<dbReference type="EMBL" id="KZ992198">
    <property type="protein sequence ID" value="RKP22367.1"/>
    <property type="molecule type" value="Genomic_DNA"/>
</dbReference>
<dbReference type="InterPro" id="IPR036291">
    <property type="entry name" value="NAD(P)-bd_dom_sf"/>
</dbReference>
<feature type="non-terminal residue" evidence="3">
    <location>
        <position position="1"/>
    </location>
</feature>
<comment type="similarity">
    <text evidence="2">Belongs to the short-chain dehydrogenases/reductases (SDR) family.</text>
</comment>
<name>A0A4P9YRC7_9FUNG</name>
<dbReference type="PANTHER" id="PTHR43157">
    <property type="entry name" value="PHOSPHATIDYLINOSITOL-GLYCAN BIOSYNTHESIS CLASS F PROTEIN-RELATED"/>
    <property type="match status" value="1"/>
</dbReference>
<sequence length="260" mass="28619">DDQMEFMELDLASLASVQNFCTEIRRRFPAPVSSTASGPGQGQGGALQLLVNNAGIMNTPYARTEDGFESQFGVNHVGHFVLTMNLLDLLEESSPNGRIINISSNAHMGVSRLNLTAWEDPQQYNSMLNYGLSKLANLLFTRSLHERLVARRAASPRRGHVTVNAVHPGPIATDLYRYTPLLNKLAPLLRAVMLTPAQGALTMVYMALSSDVKDVSGQYYAALHPRFSSDLGADMQAAQQLWDYTVKKLKSTNIPVRNLD</sequence>
<gene>
    <name evidence="3" type="ORF">SYNPS1DRAFT_20164</name>
</gene>
<evidence type="ECO:0000256" key="2">
    <source>
        <dbReference type="RuleBase" id="RU000363"/>
    </source>
</evidence>
<dbReference type="Proteomes" id="UP000278143">
    <property type="component" value="Unassembled WGS sequence"/>
</dbReference>
<dbReference type="Gene3D" id="3.40.50.720">
    <property type="entry name" value="NAD(P)-binding Rossmann-like Domain"/>
    <property type="match status" value="1"/>
</dbReference>
<dbReference type="InterPro" id="IPR002347">
    <property type="entry name" value="SDR_fam"/>
</dbReference>
<evidence type="ECO:0000313" key="3">
    <source>
        <dbReference type="EMBL" id="RKP22367.1"/>
    </source>
</evidence>
<dbReference type="AlphaFoldDB" id="A0A4P9YRC7"/>
<proteinExistence type="inferred from homology"/>
<dbReference type="Pfam" id="PF00106">
    <property type="entry name" value="adh_short"/>
    <property type="match status" value="1"/>
</dbReference>